<evidence type="ECO:0000256" key="4">
    <source>
        <dbReference type="HAMAP-Rule" id="MF_03192"/>
    </source>
</evidence>
<dbReference type="AlphaFoldDB" id="A0A9D4TYA5"/>
<comment type="similarity">
    <text evidence="4">Belongs to the class I-like SAM-binding methyltransferase superfamily. MenG/UbiE family.</text>
</comment>
<dbReference type="GO" id="GO:0032259">
    <property type="term" value="P:methylation"/>
    <property type="evidence" value="ECO:0007669"/>
    <property type="project" value="UniProtKB-KW"/>
</dbReference>
<dbReference type="Proteomes" id="UP001055712">
    <property type="component" value="Unassembled WGS sequence"/>
</dbReference>
<sequence length="331" mass="35787">MDEVRLLRMITCANCTIGHVNATKMHATVSKTISSPAGAAKAQSRPSVHNRQQSSRTTRQEPLHNVVSKAARNATNSASNGANGSDFFASGKEGTERQRLFNTIAPVYDQLNDQLSLGLHRVWKRMAVKWSGAAPGSRALDVCCGSGDLAFRLAEAVGHSGSVVGLDFSANMLTDAERRQQQREQLAGRTCRMEWVQGDAMELPFDDCSFDAATMGYGLRNVANIPAALKELHRVLRPGCSVAVLDFNNAADNPAVDAAQAFFLEQLVVPAARSMGVAEEYEYLRPSIQRFPAGPHQEALARQAGFARAVHYPIAFGLMGCLVATKQGDKQ</sequence>
<accession>A0A9D4TYA5</accession>
<dbReference type="GO" id="GO:0052624">
    <property type="term" value="F:2-phytyl-1,4-naphthoquinone methyltransferase activity"/>
    <property type="evidence" value="ECO:0007669"/>
    <property type="project" value="UniProtKB-UniRule"/>
</dbReference>
<organism evidence="6 7">
    <name type="scientific">Chlorella vulgaris</name>
    <name type="common">Green alga</name>
    <dbReference type="NCBI Taxonomy" id="3077"/>
    <lineage>
        <taxon>Eukaryota</taxon>
        <taxon>Viridiplantae</taxon>
        <taxon>Chlorophyta</taxon>
        <taxon>core chlorophytes</taxon>
        <taxon>Trebouxiophyceae</taxon>
        <taxon>Chlorellales</taxon>
        <taxon>Chlorellaceae</taxon>
        <taxon>Chlorella clade</taxon>
        <taxon>Chlorella</taxon>
    </lineage>
</organism>
<keyword evidence="1 4" id="KW-0489">Methyltransferase</keyword>
<dbReference type="PROSITE" id="PS01183">
    <property type="entry name" value="UBIE_1"/>
    <property type="match status" value="1"/>
</dbReference>
<comment type="subcellular location">
    <subcellularLocation>
        <location evidence="4">Plastid</location>
        <location evidence="4">Chloroplast</location>
    </subcellularLocation>
</comment>
<feature type="region of interest" description="Disordered" evidence="5">
    <location>
        <begin position="33"/>
        <end position="65"/>
    </location>
</feature>
<feature type="compositionally biased region" description="Polar residues" evidence="5">
    <location>
        <begin position="44"/>
        <end position="57"/>
    </location>
</feature>
<dbReference type="PANTHER" id="PTHR43591:SF24">
    <property type="entry name" value="2-METHOXY-6-POLYPRENYL-1,4-BENZOQUINOL METHYLASE, MITOCHONDRIAL"/>
    <property type="match status" value="1"/>
</dbReference>
<dbReference type="GO" id="GO:0042372">
    <property type="term" value="P:phylloquinone biosynthetic process"/>
    <property type="evidence" value="ECO:0007669"/>
    <property type="project" value="UniProtKB-UniRule"/>
</dbReference>
<dbReference type="InterPro" id="IPR004033">
    <property type="entry name" value="UbiE/COQ5_MeTrFase"/>
</dbReference>
<name>A0A9D4TYA5_CHLVU</name>
<evidence type="ECO:0000256" key="3">
    <source>
        <dbReference type="ARBA" id="ARBA00022691"/>
    </source>
</evidence>
<dbReference type="EC" id="2.1.1.329" evidence="4"/>
<evidence type="ECO:0000256" key="5">
    <source>
        <dbReference type="SAM" id="MobiDB-lite"/>
    </source>
</evidence>
<evidence type="ECO:0000256" key="2">
    <source>
        <dbReference type="ARBA" id="ARBA00022679"/>
    </source>
</evidence>
<protein>
    <recommendedName>
        <fullName evidence="4">2-phytyl-1,4-beta-naphthoquinone methyltransferase, chloroplastic</fullName>
        <ecNumber evidence="4">2.1.1.329</ecNumber>
    </recommendedName>
    <alternativeName>
        <fullName evidence="4">Demethylphylloquinone methyltransferase</fullName>
    </alternativeName>
    <alternativeName>
        <fullName evidence="4">Menaquinone biosynthesis methyltransferase ubiE-like protein</fullName>
    </alternativeName>
</protein>
<dbReference type="HAMAP" id="MF_01813">
    <property type="entry name" value="MenG_UbiE_methyltr"/>
    <property type="match status" value="1"/>
</dbReference>
<keyword evidence="4" id="KW-0934">Plastid</keyword>
<dbReference type="PROSITE" id="PS51608">
    <property type="entry name" value="SAM_MT_UBIE"/>
    <property type="match status" value="1"/>
</dbReference>
<dbReference type="HAMAP" id="MF_01982">
    <property type="entry name" value="MenG_phylloquinone_subfam"/>
    <property type="match status" value="1"/>
</dbReference>
<dbReference type="CDD" id="cd02440">
    <property type="entry name" value="AdoMet_MTases"/>
    <property type="match status" value="1"/>
</dbReference>
<dbReference type="NCBIfam" id="TIGR01934">
    <property type="entry name" value="MenG_MenH_UbiE"/>
    <property type="match status" value="1"/>
</dbReference>
<dbReference type="Gene3D" id="3.40.50.150">
    <property type="entry name" value="Vaccinia Virus protein VP39"/>
    <property type="match status" value="1"/>
</dbReference>
<keyword evidence="2 4" id="KW-0808">Transferase</keyword>
<dbReference type="InterPro" id="IPR032904">
    <property type="entry name" value="MenG"/>
</dbReference>
<gene>
    <name evidence="4" type="primary">MENG</name>
    <name evidence="6" type="ORF">D9Q98_000521</name>
</gene>
<evidence type="ECO:0000313" key="7">
    <source>
        <dbReference type="Proteomes" id="UP001055712"/>
    </source>
</evidence>
<dbReference type="OrthoDB" id="6329284at2759"/>
<keyword evidence="4" id="KW-0150">Chloroplast</keyword>
<evidence type="ECO:0000313" key="6">
    <source>
        <dbReference type="EMBL" id="KAI3438079.1"/>
    </source>
</evidence>
<dbReference type="InterPro" id="IPR029063">
    <property type="entry name" value="SAM-dependent_MTases_sf"/>
</dbReference>
<dbReference type="InterPro" id="IPR023576">
    <property type="entry name" value="UbiE/COQ5_MeTrFase_CS"/>
</dbReference>
<comment type="caution">
    <text evidence="6">The sequence shown here is derived from an EMBL/GenBank/DDBJ whole genome shotgun (WGS) entry which is preliminary data.</text>
</comment>
<keyword evidence="7" id="KW-1185">Reference proteome</keyword>
<reference evidence="6" key="1">
    <citation type="journal article" date="2019" name="Plant J.">
        <title>Chlorella vulgaris genome assembly and annotation reveals the molecular basis for metabolic acclimation to high light conditions.</title>
        <authorList>
            <person name="Cecchin M."/>
            <person name="Marcolungo L."/>
            <person name="Rossato M."/>
            <person name="Girolomoni L."/>
            <person name="Cosentino E."/>
            <person name="Cuine S."/>
            <person name="Li-Beisson Y."/>
            <person name="Delledonne M."/>
            <person name="Ballottari M."/>
        </authorList>
    </citation>
    <scope>NUCLEOTIDE SEQUENCE</scope>
    <source>
        <strain evidence="6">211/11P</strain>
    </source>
</reference>
<comment type="catalytic activity">
    <reaction evidence="4">
        <text>demethylphylloquinol + S-adenosyl-L-methionine = phylloquinol + S-adenosyl-L-homocysteine + H(+)</text>
        <dbReference type="Rhea" id="RHEA:40551"/>
        <dbReference type="ChEBI" id="CHEBI:15378"/>
        <dbReference type="ChEBI" id="CHEBI:28433"/>
        <dbReference type="ChEBI" id="CHEBI:57856"/>
        <dbReference type="ChEBI" id="CHEBI:59789"/>
        <dbReference type="ChEBI" id="CHEBI:87844"/>
        <dbReference type="EC" id="2.1.1.329"/>
    </reaction>
</comment>
<dbReference type="EMBL" id="SIDB01000001">
    <property type="protein sequence ID" value="KAI3438079.1"/>
    <property type="molecule type" value="Genomic_DNA"/>
</dbReference>
<dbReference type="Pfam" id="PF01209">
    <property type="entry name" value="Ubie_methyltran"/>
    <property type="match status" value="1"/>
</dbReference>
<keyword evidence="3 4" id="KW-0949">S-adenosyl-L-methionine</keyword>
<comment type="function">
    <text evidence="4">Involved in the biosynthesis of phylloquinone (vitamin K1). Methyltransferase required for the conversion of 2-phytyl-1,4-beta-naphthoquinol to phylloquinol.</text>
</comment>
<dbReference type="GO" id="GO:0009507">
    <property type="term" value="C:chloroplast"/>
    <property type="evidence" value="ECO:0007669"/>
    <property type="project" value="UniProtKB-SubCell"/>
</dbReference>
<dbReference type="NCBIfam" id="NF001244">
    <property type="entry name" value="PRK00216.1-5"/>
    <property type="match status" value="1"/>
</dbReference>
<dbReference type="PANTHER" id="PTHR43591">
    <property type="entry name" value="METHYLTRANSFERASE"/>
    <property type="match status" value="1"/>
</dbReference>
<dbReference type="SUPFAM" id="SSF53335">
    <property type="entry name" value="S-adenosyl-L-methionine-dependent methyltransferases"/>
    <property type="match status" value="1"/>
</dbReference>
<evidence type="ECO:0000256" key="1">
    <source>
        <dbReference type="ARBA" id="ARBA00022603"/>
    </source>
</evidence>
<reference evidence="6" key="2">
    <citation type="submission" date="2020-11" db="EMBL/GenBank/DDBJ databases">
        <authorList>
            <person name="Cecchin M."/>
            <person name="Marcolungo L."/>
            <person name="Rossato M."/>
            <person name="Girolomoni L."/>
            <person name="Cosentino E."/>
            <person name="Cuine S."/>
            <person name="Li-Beisson Y."/>
            <person name="Delledonne M."/>
            <person name="Ballottari M."/>
        </authorList>
    </citation>
    <scope>NUCLEOTIDE SEQUENCE</scope>
    <source>
        <strain evidence="6">211/11P</strain>
        <tissue evidence="6">Whole cell</tissue>
    </source>
</reference>
<proteinExistence type="inferred from homology"/>